<proteinExistence type="predicted"/>
<dbReference type="InterPro" id="IPR002110">
    <property type="entry name" value="Ankyrin_rpt"/>
</dbReference>
<accession>A0A2K9V7Z3</accession>
<feature type="non-terminal residue" evidence="1">
    <location>
        <position position="221"/>
    </location>
</feature>
<dbReference type="Gene3D" id="1.25.40.20">
    <property type="entry name" value="Ankyrin repeat-containing domain"/>
    <property type="match status" value="1"/>
</dbReference>
<dbReference type="Pfam" id="PF13637">
    <property type="entry name" value="Ank_4"/>
    <property type="match status" value="1"/>
</dbReference>
<dbReference type="EMBL" id="MG779327">
    <property type="protein sequence ID" value="AUV58329.1"/>
    <property type="molecule type" value="Genomic_DNA"/>
</dbReference>
<reference evidence="1" key="1">
    <citation type="submission" date="2018-01" db="EMBL/GenBank/DDBJ databases">
        <title>Draft genome sequence of Bandra megavirus.</title>
        <authorList>
            <person name="Chatterjee A."/>
            <person name="Yadav R."/>
            <person name="Kondabagil K."/>
        </authorList>
    </citation>
    <scope>NUCLEOTIDE SEQUENCE</scope>
    <source>
        <strain evidence="1">KK-1</strain>
    </source>
</reference>
<sequence length="221" mass="26101">MYVTIGYDDQFTYKKVDDYTIVTSYVDMTFSKIENIDLLYNNGTTLLLVDTIDDKNIFKRKKGYAKKLILRKSYDLFDYNTYQELDLDITKNKHIVDLASINCNIDFLNWWISNNIMLEYSAISIYEACYNGDIEILNWWLTSGLTLKYDDEAMDSGNVEILNWWIESGLELKYSNESIDYASYNGDIEILDWWIKSGLELKYDNEAIDNGDIKILNWWIE</sequence>
<protein>
    <submittedName>
        <fullName evidence="1">Ankyrin repeat protein</fullName>
    </submittedName>
</protein>
<dbReference type="InterPro" id="IPR036770">
    <property type="entry name" value="Ankyrin_rpt-contain_sf"/>
</dbReference>
<evidence type="ECO:0000313" key="1">
    <source>
        <dbReference type="EMBL" id="AUV58329.1"/>
    </source>
</evidence>
<dbReference type="SUPFAM" id="SSF140860">
    <property type="entry name" value="Pseudo ankyrin repeat-like"/>
    <property type="match status" value="2"/>
</dbReference>
<name>A0A2K9V7Z3_9VIRU</name>
<organism evidence="1">
    <name type="scientific">Bandra megavirus</name>
    <dbReference type="NCBI Taxonomy" id="2071566"/>
    <lineage>
        <taxon>Viruses</taxon>
        <taxon>Varidnaviria</taxon>
        <taxon>Bamfordvirae</taxon>
        <taxon>Nucleocytoviricota</taxon>
        <taxon>Megaviricetes</taxon>
        <taxon>Imitervirales</taxon>
        <taxon>Mimiviridae</taxon>
        <taxon>Megamimivirinae</taxon>
        <taxon>Megavirus</taxon>
    </lineage>
</organism>